<name>A0AAE9GC97_9CAUD</name>
<dbReference type="Gene3D" id="1.10.260.40">
    <property type="entry name" value="lambda repressor-like DNA-binding domains"/>
    <property type="match status" value="1"/>
</dbReference>
<protein>
    <recommendedName>
        <fullName evidence="2">HTH cro/C1-type domain-containing protein</fullName>
    </recommendedName>
</protein>
<dbReference type="InterPro" id="IPR010982">
    <property type="entry name" value="Lambda_DNA-bd_dom_sf"/>
</dbReference>
<dbReference type="EMBL" id="OM236516">
    <property type="protein sequence ID" value="UNY48890.1"/>
    <property type="molecule type" value="Genomic_DNA"/>
</dbReference>
<dbReference type="InterPro" id="IPR001387">
    <property type="entry name" value="Cro/C1-type_HTH"/>
</dbReference>
<dbReference type="GO" id="GO:0003677">
    <property type="term" value="F:DNA binding"/>
    <property type="evidence" value="ECO:0007669"/>
    <property type="project" value="UniProtKB-KW"/>
</dbReference>
<dbReference type="InterPro" id="IPR050807">
    <property type="entry name" value="TransReg_Diox_bact_type"/>
</dbReference>
<evidence type="ECO:0000313" key="4">
    <source>
        <dbReference type="Proteomes" id="UP000831021"/>
    </source>
</evidence>
<dbReference type="SMART" id="SM00530">
    <property type="entry name" value="HTH_XRE"/>
    <property type="match status" value="1"/>
</dbReference>
<dbReference type="GO" id="GO:0003700">
    <property type="term" value="F:DNA-binding transcription factor activity"/>
    <property type="evidence" value="ECO:0007669"/>
    <property type="project" value="TreeGrafter"/>
</dbReference>
<dbReference type="CDD" id="cd00093">
    <property type="entry name" value="HTH_XRE"/>
    <property type="match status" value="1"/>
</dbReference>
<sequence length="115" mass="13409">MDDKIVGHAVKRLRIKNKKTVDEIARAIGISQSYLTRIENNTQIPSLKIVDKIANYFGVHRSYLFFDNKESINIEDVKQLNIIYEDGSRVTEEELEIVIKHLKTLKEFKDQYLNG</sequence>
<dbReference type="PANTHER" id="PTHR46797:SF1">
    <property type="entry name" value="METHYLPHOSPHONATE SYNTHASE"/>
    <property type="match status" value="1"/>
</dbReference>
<accession>A0AAE9GC97</accession>
<keyword evidence="4" id="KW-1185">Reference proteome</keyword>
<evidence type="ECO:0000256" key="1">
    <source>
        <dbReference type="ARBA" id="ARBA00023125"/>
    </source>
</evidence>
<dbReference type="PANTHER" id="PTHR46797">
    <property type="entry name" value="HTH-TYPE TRANSCRIPTIONAL REGULATOR"/>
    <property type="match status" value="1"/>
</dbReference>
<dbReference type="SUPFAM" id="SSF47413">
    <property type="entry name" value="lambda repressor-like DNA-binding domains"/>
    <property type="match status" value="1"/>
</dbReference>
<evidence type="ECO:0000313" key="3">
    <source>
        <dbReference type="EMBL" id="UNY48890.1"/>
    </source>
</evidence>
<dbReference type="Proteomes" id="UP000831021">
    <property type="component" value="Segment"/>
</dbReference>
<dbReference type="Pfam" id="PF01381">
    <property type="entry name" value="HTH_3"/>
    <property type="match status" value="1"/>
</dbReference>
<feature type="domain" description="HTH cro/C1-type" evidence="2">
    <location>
        <begin position="10"/>
        <end position="64"/>
    </location>
</feature>
<evidence type="ECO:0000259" key="2">
    <source>
        <dbReference type="PROSITE" id="PS50943"/>
    </source>
</evidence>
<organism evidence="3 4">
    <name type="scientific">Bacillus phage FADO</name>
    <dbReference type="NCBI Taxonomy" id="2917160"/>
    <lineage>
        <taxon>Viruses</taxon>
        <taxon>Duplodnaviria</taxon>
        <taxon>Heunggongvirae</taxon>
        <taxon>Uroviricota</taxon>
        <taxon>Caudoviricetes</taxon>
        <taxon>Heleneionescovirinae</taxon>
        <taxon>Zhangjivirus</taxon>
        <taxon>Zhangjivirus fado</taxon>
    </lineage>
</organism>
<proteinExistence type="predicted"/>
<keyword evidence="1" id="KW-0238">DNA-binding</keyword>
<reference evidence="3 4" key="1">
    <citation type="submission" date="2022-01" db="EMBL/GenBank/DDBJ databases">
        <authorList>
            <person name="Stokar-Avihail A."/>
        </authorList>
    </citation>
    <scope>NUCLEOTIDE SEQUENCE [LARGE SCALE GENOMIC DNA]</scope>
</reference>
<gene>
    <name evidence="3" type="ORF">fado_175</name>
</gene>
<dbReference type="PROSITE" id="PS50943">
    <property type="entry name" value="HTH_CROC1"/>
    <property type="match status" value="1"/>
</dbReference>